<evidence type="ECO:0000256" key="1">
    <source>
        <dbReference type="ARBA" id="ARBA00022723"/>
    </source>
</evidence>
<dbReference type="CDD" id="cd01335">
    <property type="entry name" value="Radical_SAM"/>
    <property type="match status" value="1"/>
</dbReference>
<evidence type="ECO:0000256" key="2">
    <source>
        <dbReference type="ARBA" id="ARBA00023004"/>
    </source>
</evidence>
<dbReference type="InterPro" id="IPR058240">
    <property type="entry name" value="rSAM_sf"/>
</dbReference>
<dbReference type="PROSITE" id="PS51918">
    <property type="entry name" value="RADICAL_SAM"/>
    <property type="match status" value="1"/>
</dbReference>
<feature type="domain" description="Radical SAM core" evidence="5">
    <location>
        <begin position="28"/>
        <end position="284"/>
    </location>
</feature>
<comment type="caution">
    <text evidence="6">The sequence shown here is derived from an EMBL/GenBank/DDBJ whole genome shotgun (WGS) entry which is preliminary data.</text>
</comment>
<reference evidence="6" key="1">
    <citation type="submission" date="2020-10" db="EMBL/GenBank/DDBJ databases">
        <title>Ca. Dormibacterota MAGs.</title>
        <authorList>
            <person name="Montgomery K."/>
        </authorList>
    </citation>
    <scope>NUCLEOTIDE SEQUENCE [LARGE SCALE GENOMIC DNA]</scope>
    <source>
        <strain evidence="6">SC8812_S17_10</strain>
    </source>
</reference>
<protein>
    <submittedName>
        <fullName evidence="6">Radical SAM protein</fullName>
    </submittedName>
</protein>
<evidence type="ECO:0000256" key="4">
    <source>
        <dbReference type="SAM" id="MobiDB-lite"/>
    </source>
</evidence>
<name>A0A934KAQ0_9BACT</name>
<keyword evidence="3" id="KW-0411">Iron-sulfur</keyword>
<dbReference type="Gene3D" id="3.80.30.30">
    <property type="match status" value="1"/>
</dbReference>
<sequence>MAAVALDPRRADVDYLEQPCKSALNRVKGMPFKWSLNPYMGCEHRCAFCYVRAFELRADRPFDDRYGRSVRVKTNVAEVLRRELSRSSWKRESVAIGAATDPYQPAEGRYRLTRACLEAFADHATPVGLITRGPMVVRDVDVLAQLARRAELTVNFSVPTLDDAIWRRTEPGTAHPRQRLRAIERLAAAGIRVGVGMAPILPGLSDRPELLEEVVRAARDAGAVSIWANLLYLREGTREHFLDVLGRYWPELVTHYEAEYLGRAYLPGEKVDPVQRTVRDLSRRFQVGAGPRSHLAPPAVAPPPPSPQQLSLIAD</sequence>
<dbReference type="SMART" id="SM00729">
    <property type="entry name" value="Elp3"/>
    <property type="match status" value="1"/>
</dbReference>
<dbReference type="SUPFAM" id="SSF102114">
    <property type="entry name" value="Radical SAM enzymes"/>
    <property type="match status" value="1"/>
</dbReference>
<dbReference type="GO" id="GO:0046872">
    <property type="term" value="F:metal ion binding"/>
    <property type="evidence" value="ECO:0007669"/>
    <property type="project" value="UniProtKB-KW"/>
</dbReference>
<dbReference type="PANTHER" id="PTHR43432:SF3">
    <property type="entry name" value="SLR0285 PROTEIN"/>
    <property type="match status" value="1"/>
</dbReference>
<dbReference type="EMBL" id="JAEKNR010000170">
    <property type="protein sequence ID" value="MBJ7599746.1"/>
    <property type="molecule type" value="Genomic_DNA"/>
</dbReference>
<evidence type="ECO:0000313" key="7">
    <source>
        <dbReference type="Proteomes" id="UP000612893"/>
    </source>
</evidence>
<dbReference type="Pfam" id="PF04055">
    <property type="entry name" value="Radical_SAM"/>
    <property type="match status" value="1"/>
</dbReference>
<keyword evidence="2" id="KW-0408">Iron</keyword>
<dbReference type="SFLD" id="SFLDS00029">
    <property type="entry name" value="Radical_SAM"/>
    <property type="match status" value="1"/>
</dbReference>
<dbReference type="GO" id="GO:0051536">
    <property type="term" value="F:iron-sulfur cluster binding"/>
    <property type="evidence" value="ECO:0007669"/>
    <property type="project" value="UniProtKB-KW"/>
</dbReference>
<feature type="region of interest" description="Disordered" evidence="4">
    <location>
        <begin position="288"/>
        <end position="315"/>
    </location>
</feature>
<organism evidence="6 7">
    <name type="scientific">Candidatus Nephthysia bennettiae</name>
    <dbReference type="NCBI Taxonomy" id="3127016"/>
    <lineage>
        <taxon>Bacteria</taxon>
        <taxon>Bacillati</taxon>
        <taxon>Candidatus Dormiibacterota</taxon>
        <taxon>Candidatus Dormibacteria</taxon>
        <taxon>Candidatus Dormibacterales</taxon>
        <taxon>Candidatus Dormibacteraceae</taxon>
        <taxon>Candidatus Nephthysia</taxon>
    </lineage>
</organism>
<dbReference type="Proteomes" id="UP000612893">
    <property type="component" value="Unassembled WGS sequence"/>
</dbReference>
<keyword evidence="7" id="KW-1185">Reference proteome</keyword>
<proteinExistence type="predicted"/>
<evidence type="ECO:0000313" key="6">
    <source>
        <dbReference type="EMBL" id="MBJ7599746.1"/>
    </source>
</evidence>
<evidence type="ECO:0000259" key="5">
    <source>
        <dbReference type="PROSITE" id="PS51918"/>
    </source>
</evidence>
<dbReference type="GO" id="GO:0003824">
    <property type="term" value="F:catalytic activity"/>
    <property type="evidence" value="ECO:0007669"/>
    <property type="project" value="InterPro"/>
</dbReference>
<dbReference type="InterPro" id="IPR006638">
    <property type="entry name" value="Elp3/MiaA/NifB-like_rSAM"/>
</dbReference>
<dbReference type="InterPro" id="IPR040086">
    <property type="entry name" value="MJ0683-like"/>
</dbReference>
<gene>
    <name evidence="6" type="ORF">JF922_16925</name>
</gene>
<keyword evidence="1" id="KW-0479">Metal-binding</keyword>
<dbReference type="AlphaFoldDB" id="A0A934KAQ0"/>
<dbReference type="PANTHER" id="PTHR43432">
    <property type="entry name" value="SLR0285 PROTEIN"/>
    <property type="match status" value="1"/>
</dbReference>
<dbReference type="InterPro" id="IPR007197">
    <property type="entry name" value="rSAM"/>
</dbReference>
<dbReference type="RefSeq" id="WP_338203348.1">
    <property type="nucleotide sequence ID" value="NZ_JAEKNR010000170.1"/>
</dbReference>
<accession>A0A934KAQ0</accession>
<evidence type="ECO:0000256" key="3">
    <source>
        <dbReference type="ARBA" id="ARBA00023014"/>
    </source>
</evidence>
<dbReference type="SFLD" id="SFLDG01084">
    <property type="entry name" value="Uncharacterised_Radical_SAM_Su"/>
    <property type="match status" value="1"/>
</dbReference>